<dbReference type="EMBL" id="UINC01001490">
    <property type="protein sequence ID" value="SUZ82083.1"/>
    <property type="molecule type" value="Genomic_DNA"/>
</dbReference>
<gene>
    <name evidence="5" type="ORF">METZ01_LOCUS34937</name>
</gene>
<dbReference type="InterPro" id="IPR027413">
    <property type="entry name" value="GROEL-like_equatorial_sf"/>
</dbReference>
<evidence type="ECO:0000256" key="4">
    <source>
        <dbReference type="ARBA" id="ARBA00023186"/>
    </source>
</evidence>
<dbReference type="NCBIfam" id="NF000592">
    <property type="entry name" value="PRK00013.1"/>
    <property type="match status" value="1"/>
</dbReference>
<dbReference type="GO" id="GO:0005524">
    <property type="term" value="F:ATP binding"/>
    <property type="evidence" value="ECO:0007669"/>
    <property type="project" value="UniProtKB-KW"/>
</dbReference>
<dbReference type="GO" id="GO:0140662">
    <property type="term" value="F:ATP-dependent protein folding chaperone"/>
    <property type="evidence" value="ECO:0007669"/>
    <property type="project" value="InterPro"/>
</dbReference>
<dbReference type="CDD" id="cd03344">
    <property type="entry name" value="GroEL"/>
    <property type="match status" value="1"/>
</dbReference>
<dbReference type="SUPFAM" id="SSF54849">
    <property type="entry name" value="GroEL-intermediate domain like"/>
    <property type="match status" value="1"/>
</dbReference>
<dbReference type="NCBIfam" id="TIGR02348">
    <property type="entry name" value="GroEL"/>
    <property type="match status" value="1"/>
</dbReference>
<keyword evidence="2" id="KW-0547">Nucleotide-binding</keyword>
<keyword evidence="3" id="KW-0067">ATP-binding</keyword>
<evidence type="ECO:0000313" key="5">
    <source>
        <dbReference type="EMBL" id="SUZ82083.1"/>
    </source>
</evidence>
<dbReference type="SUPFAM" id="SSF52029">
    <property type="entry name" value="GroEL apical domain-like"/>
    <property type="match status" value="1"/>
</dbReference>
<evidence type="ECO:0000256" key="2">
    <source>
        <dbReference type="ARBA" id="ARBA00022741"/>
    </source>
</evidence>
<keyword evidence="4" id="KW-0143">Chaperone</keyword>
<evidence type="ECO:0000256" key="1">
    <source>
        <dbReference type="ARBA" id="ARBA00006607"/>
    </source>
</evidence>
<name>A0A381QX20_9ZZZZ</name>
<dbReference type="PROSITE" id="PS00296">
    <property type="entry name" value="CHAPERONINS_CPN60"/>
    <property type="match status" value="1"/>
</dbReference>
<dbReference type="PANTHER" id="PTHR45633">
    <property type="entry name" value="60 KDA HEAT SHOCK PROTEIN, MITOCHONDRIAL"/>
    <property type="match status" value="1"/>
</dbReference>
<protein>
    <recommendedName>
        <fullName evidence="6">60 kDa chaperonin</fullName>
    </recommendedName>
</protein>
<accession>A0A381QX20</accession>
<dbReference type="GO" id="GO:0042026">
    <property type="term" value="P:protein refolding"/>
    <property type="evidence" value="ECO:0007669"/>
    <property type="project" value="InterPro"/>
</dbReference>
<dbReference type="InterPro" id="IPR018370">
    <property type="entry name" value="Chaperonin_Cpn60_CS"/>
</dbReference>
<dbReference type="NCBIfam" id="NF009487">
    <property type="entry name" value="PRK12849.1"/>
    <property type="match status" value="1"/>
</dbReference>
<dbReference type="InterPro" id="IPR027410">
    <property type="entry name" value="TCP-1-like_intermed_sf"/>
</dbReference>
<dbReference type="InterPro" id="IPR002423">
    <property type="entry name" value="Cpn60/GroEL/TCP-1"/>
</dbReference>
<evidence type="ECO:0000256" key="3">
    <source>
        <dbReference type="ARBA" id="ARBA00022840"/>
    </source>
</evidence>
<comment type="similarity">
    <text evidence="1">Belongs to the chaperonin (HSP60) family.</text>
</comment>
<reference evidence="5" key="1">
    <citation type="submission" date="2018-05" db="EMBL/GenBank/DDBJ databases">
        <authorList>
            <person name="Lanie J.A."/>
            <person name="Ng W.-L."/>
            <person name="Kazmierczak K.M."/>
            <person name="Andrzejewski T.M."/>
            <person name="Davidsen T.M."/>
            <person name="Wayne K.J."/>
            <person name="Tettelin H."/>
            <person name="Glass J.I."/>
            <person name="Rusch D."/>
            <person name="Podicherti R."/>
            <person name="Tsui H.-C.T."/>
            <person name="Winkler M.E."/>
        </authorList>
    </citation>
    <scope>NUCLEOTIDE SEQUENCE</scope>
</reference>
<dbReference type="Gene3D" id="3.30.260.10">
    <property type="entry name" value="TCP-1-like chaperonin intermediate domain"/>
    <property type="match status" value="1"/>
</dbReference>
<dbReference type="NCBIfam" id="NF009488">
    <property type="entry name" value="PRK12850.1"/>
    <property type="match status" value="1"/>
</dbReference>
<dbReference type="InterPro" id="IPR027409">
    <property type="entry name" value="GroEL-like_apical_dom_sf"/>
</dbReference>
<dbReference type="SUPFAM" id="SSF48592">
    <property type="entry name" value="GroEL equatorial domain-like"/>
    <property type="match status" value="1"/>
</dbReference>
<dbReference type="NCBIfam" id="NF009489">
    <property type="entry name" value="PRK12851.1"/>
    <property type="match status" value="1"/>
</dbReference>
<dbReference type="Gene3D" id="1.10.560.10">
    <property type="entry name" value="GroEL-like equatorial domain"/>
    <property type="match status" value="1"/>
</dbReference>
<dbReference type="HAMAP" id="MF_00600">
    <property type="entry name" value="CH60"/>
    <property type="match status" value="1"/>
</dbReference>
<dbReference type="FunFam" id="3.50.7.10:FF:000001">
    <property type="entry name" value="60 kDa chaperonin"/>
    <property type="match status" value="1"/>
</dbReference>
<dbReference type="Pfam" id="PF00118">
    <property type="entry name" value="Cpn60_TCP1"/>
    <property type="match status" value="1"/>
</dbReference>
<dbReference type="Gene3D" id="3.50.7.10">
    <property type="entry name" value="GroEL"/>
    <property type="match status" value="1"/>
</dbReference>
<evidence type="ECO:0008006" key="6">
    <source>
        <dbReference type="Google" id="ProtNLM"/>
    </source>
</evidence>
<organism evidence="5">
    <name type="scientific">marine metagenome</name>
    <dbReference type="NCBI Taxonomy" id="408172"/>
    <lineage>
        <taxon>unclassified sequences</taxon>
        <taxon>metagenomes</taxon>
        <taxon>ecological metagenomes</taxon>
    </lineage>
</organism>
<dbReference type="InterPro" id="IPR001844">
    <property type="entry name" value="Cpn60/GroEL"/>
</dbReference>
<dbReference type="AlphaFoldDB" id="A0A381QX20"/>
<proteinExistence type="inferred from homology"/>
<dbReference type="PRINTS" id="PR00298">
    <property type="entry name" value="CHAPERONIN60"/>
</dbReference>
<sequence>MPAKEIIRDEAAQRALLRGIDTVADAVKLTLGPKGRNVVLEKKWGAPVITNDGVTIAKEIELPESFENMGAQLIKEAASKTNEVAGDGTTTATILAQVLVQEGIKNVVAGADPMAIKRGIDKSVTAVVSELSKNSNTIEGRDQMAQVASVSANNEEIGNMLADVLHKVGAQGVVTVEESKGIESATEYVDGMNFDRGYISPYFVTNPERMEAVIENPYILITDKKISAATELVPLLEQVLQVSKSLVIIGEDIDSEALAVLVVNRLRGTLNCLALKAPGFGDRRKAMLEDIAVLTGGQVISEETGRRLDQATIADLGQARRIESTKDRTTIIDGHGTSDNIKGRTEQIKVQIEETTSEYDKEKLQERLAKLSGGVAVVKVGAPTEPELKERKARVEDALSATRAAIEEGVVPGGGVAYIRAMTALNGLKLLEDEAVGTTILRKALEMPIRIIATNSGHEAAVVLEEVRNNSAANFGYDAKTNDYGDMVAKGIIDPTKVTRAALENAASVASMILTSQALVTDEHEEEPDDHGHHH</sequence>